<proteinExistence type="predicted"/>
<protein>
    <submittedName>
        <fullName evidence="3">Uncharacterized protein</fullName>
    </submittedName>
</protein>
<keyword evidence="2" id="KW-0812">Transmembrane</keyword>
<dbReference type="Proteomes" id="UP001356428">
    <property type="component" value="Chromosome"/>
</dbReference>
<organism evidence="3 4">
    <name type="scientific">Streptomyces cyaneofuscatus</name>
    <dbReference type="NCBI Taxonomy" id="66883"/>
    <lineage>
        <taxon>Bacteria</taxon>
        <taxon>Bacillati</taxon>
        <taxon>Actinomycetota</taxon>
        <taxon>Actinomycetes</taxon>
        <taxon>Kitasatosporales</taxon>
        <taxon>Streptomycetaceae</taxon>
        <taxon>Streptomyces</taxon>
    </lineage>
</organism>
<reference evidence="3 4" key="1">
    <citation type="submission" date="2022-10" db="EMBL/GenBank/DDBJ databases">
        <title>The complete genomes of actinobacterial strains from the NBC collection.</title>
        <authorList>
            <person name="Joergensen T.S."/>
            <person name="Alvarez Arevalo M."/>
            <person name="Sterndorff E.B."/>
            <person name="Faurdal D."/>
            <person name="Vuksanovic O."/>
            <person name="Mourched A.-S."/>
            <person name="Charusanti P."/>
            <person name="Shaw S."/>
            <person name="Blin K."/>
            <person name="Weber T."/>
        </authorList>
    </citation>
    <scope>NUCLEOTIDE SEQUENCE [LARGE SCALE GENOMIC DNA]</scope>
    <source>
        <strain evidence="3 4">NBC 01792</strain>
    </source>
</reference>
<evidence type="ECO:0000313" key="4">
    <source>
        <dbReference type="Proteomes" id="UP001356428"/>
    </source>
</evidence>
<feature type="compositionally biased region" description="Pro residues" evidence="1">
    <location>
        <begin position="205"/>
        <end position="216"/>
    </location>
</feature>
<keyword evidence="2" id="KW-1133">Transmembrane helix</keyword>
<keyword evidence="4" id="KW-1185">Reference proteome</keyword>
<dbReference type="RefSeq" id="WP_326705491.1">
    <property type="nucleotide sequence ID" value="NZ_CP109083.1"/>
</dbReference>
<name>A0ABZ1EVC7_9ACTN</name>
<evidence type="ECO:0000256" key="2">
    <source>
        <dbReference type="SAM" id="Phobius"/>
    </source>
</evidence>
<evidence type="ECO:0000256" key="1">
    <source>
        <dbReference type="SAM" id="MobiDB-lite"/>
    </source>
</evidence>
<accession>A0ABZ1EVC7</accession>
<keyword evidence="2" id="KW-0472">Membrane</keyword>
<evidence type="ECO:0000313" key="3">
    <source>
        <dbReference type="EMBL" id="WSB08096.1"/>
    </source>
</evidence>
<gene>
    <name evidence="3" type="ORF">OG849_12970</name>
</gene>
<feature type="region of interest" description="Disordered" evidence="1">
    <location>
        <begin position="194"/>
        <end position="216"/>
    </location>
</feature>
<feature type="transmembrane region" description="Helical" evidence="2">
    <location>
        <begin position="20"/>
        <end position="41"/>
    </location>
</feature>
<sequence>MNAPRLRTLPRARPRRSRRARAAAVVVAVPLGVAALLWLWYGTPYPAADPDRVAVRLKGEAQRAYDEAALPGRPGVGPVRVDTGTCYYRGLRSVAHIDQGRSDVRSFGLDWRVTGVPEDAARSGQERTRARLEREGWTVVSTDERGFRYRLPGGEGADEDIVDVEWHHETGTYSVSVFTDCGKLPDGFDEYRWPEAEWDPRKAPSTPPAPRPATPR</sequence>
<dbReference type="EMBL" id="CP109083">
    <property type="protein sequence ID" value="WSB08096.1"/>
    <property type="molecule type" value="Genomic_DNA"/>
</dbReference>